<dbReference type="Proteomes" id="UP000271624">
    <property type="component" value="Unassembled WGS sequence"/>
</dbReference>
<name>A0A433V7Y2_9CYAN</name>
<gene>
    <name evidence="1" type="ORF">DSM106972_062330</name>
</gene>
<keyword evidence="2" id="KW-1185">Reference proteome</keyword>
<dbReference type="AlphaFoldDB" id="A0A433V7Y2"/>
<comment type="caution">
    <text evidence="1">The sequence shown here is derived from an EMBL/GenBank/DDBJ whole genome shotgun (WGS) entry which is preliminary data.</text>
</comment>
<reference evidence="1" key="1">
    <citation type="submission" date="2018-12" db="EMBL/GenBank/DDBJ databases">
        <authorList>
            <person name="Will S."/>
            <person name="Neumann-Schaal M."/>
            <person name="Henke P."/>
        </authorList>
    </citation>
    <scope>NUCLEOTIDE SEQUENCE</scope>
    <source>
        <strain evidence="1">PCC 7102</strain>
    </source>
</reference>
<evidence type="ECO:0000313" key="1">
    <source>
        <dbReference type="EMBL" id="RUT02158.1"/>
    </source>
</evidence>
<evidence type="ECO:0000313" key="2">
    <source>
        <dbReference type="Proteomes" id="UP000271624"/>
    </source>
</evidence>
<dbReference type="RefSeq" id="WP_201800809.1">
    <property type="nucleotide sequence ID" value="NZ_RSCL01000017.1"/>
</dbReference>
<accession>A0A433V7Y2</accession>
<protein>
    <submittedName>
        <fullName evidence="1">Uncharacterized protein</fullName>
    </submittedName>
</protein>
<proteinExistence type="predicted"/>
<sequence length="75" mass="8498">MATDNPRVAAYPPQRIYERLVEFKRERGLKSDSAAIIAILESYFFGSTPDADSDTPETNFRLSELEVKLLACLKM</sequence>
<organism evidence="1 2">
    <name type="scientific">Dulcicalothrix desertica PCC 7102</name>
    <dbReference type="NCBI Taxonomy" id="232991"/>
    <lineage>
        <taxon>Bacteria</taxon>
        <taxon>Bacillati</taxon>
        <taxon>Cyanobacteriota</taxon>
        <taxon>Cyanophyceae</taxon>
        <taxon>Nostocales</taxon>
        <taxon>Calotrichaceae</taxon>
        <taxon>Dulcicalothrix</taxon>
    </lineage>
</organism>
<dbReference type="EMBL" id="RSCL01000017">
    <property type="protein sequence ID" value="RUT02158.1"/>
    <property type="molecule type" value="Genomic_DNA"/>
</dbReference>
<reference evidence="1" key="2">
    <citation type="journal article" date="2019" name="Genome Biol. Evol.">
        <title>Day and night: Metabolic profiles and evolutionary relationships of six axenic non-marine cyanobacteria.</title>
        <authorList>
            <person name="Will S.E."/>
            <person name="Henke P."/>
            <person name="Boedeker C."/>
            <person name="Huang S."/>
            <person name="Brinkmann H."/>
            <person name="Rohde M."/>
            <person name="Jarek M."/>
            <person name="Friedl T."/>
            <person name="Seufert S."/>
            <person name="Schumacher M."/>
            <person name="Overmann J."/>
            <person name="Neumann-Schaal M."/>
            <person name="Petersen J."/>
        </authorList>
    </citation>
    <scope>NUCLEOTIDE SEQUENCE [LARGE SCALE GENOMIC DNA]</scope>
    <source>
        <strain evidence="1">PCC 7102</strain>
    </source>
</reference>